<gene>
    <name evidence="1" type="ORF">LCGC14_0600560</name>
</gene>
<evidence type="ECO:0008006" key="2">
    <source>
        <dbReference type="Google" id="ProtNLM"/>
    </source>
</evidence>
<sequence>MDVKKKMEAVLDKKTFSDLKFVRITGEPDIVDMLFRQIPRELFEQVKDIEFNIDLLYQYPSKFIGGVNNMFYVLVDDEDLIKGILWIYINVLTEAIQIQILSIDKEYQFGNALKETEKFIRSWLGENENLKIQIMTTRPHAYQKNGWKKSKQVLMEI</sequence>
<accession>A0A0F9RAS8</accession>
<dbReference type="EMBL" id="LAZR01000963">
    <property type="protein sequence ID" value="KKN53625.1"/>
    <property type="molecule type" value="Genomic_DNA"/>
</dbReference>
<protein>
    <recommendedName>
        <fullName evidence="2">N-acetyltransferase domain-containing protein</fullName>
    </recommendedName>
</protein>
<comment type="caution">
    <text evidence="1">The sequence shown here is derived from an EMBL/GenBank/DDBJ whole genome shotgun (WGS) entry which is preliminary data.</text>
</comment>
<proteinExistence type="predicted"/>
<organism evidence="1">
    <name type="scientific">marine sediment metagenome</name>
    <dbReference type="NCBI Taxonomy" id="412755"/>
    <lineage>
        <taxon>unclassified sequences</taxon>
        <taxon>metagenomes</taxon>
        <taxon>ecological metagenomes</taxon>
    </lineage>
</organism>
<name>A0A0F9RAS8_9ZZZZ</name>
<dbReference type="AlphaFoldDB" id="A0A0F9RAS8"/>
<evidence type="ECO:0000313" key="1">
    <source>
        <dbReference type="EMBL" id="KKN53625.1"/>
    </source>
</evidence>
<reference evidence="1" key="1">
    <citation type="journal article" date="2015" name="Nature">
        <title>Complex archaea that bridge the gap between prokaryotes and eukaryotes.</title>
        <authorList>
            <person name="Spang A."/>
            <person name="Saw J.H."/>
            <person name="Jorgensen S.L."/>
            <person name="Zaremba-Niedzwiedzka K."/>
            <person name="Martijn J."/>
            <person name="Lind A.E."/>
            <person name="van Eijk R."/>
            <person name="Schleper C."/>
            <person name="Guy L."/>
            <person name="Ettema T.J."/>
        </authorList>
    </citation>
    <scope>NUCLEOTIDE SEQUENCE</scope>
</reference>